<gene>
    <name evidence="3" type="ORF">A2209_03950</name>
</gene>
<dbReference type="InterPro" id="IPR036779">
    <property type="entry name" value="LysM_dom_sf"/>
</dbReference>
<dbReference type="AlphaFoldDB" id="A0A1F7K9A9"/>
<evidence type="ECO:0000259" key="2">
    <source>
        <dbReference type="PROSITE" id="PS51782"/>
    </source>
</evidence>
<feature type="transmembrane region" description="Helical" evidence="1">
    <location>
        <begin position="29"/>
        <end position="51"/>
    </location>
</feature>
<dbReference type="Proteomes" id="UP000178450">
    <property type="component" value="Unassembled WGS sequence"/>
</dbReference>
<dbReference type="SUPFAM" id="SSF54106">
    <property type="entry name" value="LysM domain"/>
    <property type="match status" value="1"/>
</dbReference>
<proteinExistence type="predicted"/>
<keyword evidence="1" id="KW-0812">Transmembrane</keyword>
<reference evidence="3 4" key="1">
    <citation type="journal article" date="2016" name="Nat. Commun.">
        <title>Thousands of microbial genomes shed light on interconnected biogeochemical processes in an aquifer system.</title>
        <authorList>
            <person name="Anantharaman K."/>
            <person name="Brown C.T."/>
            <person name="Hug L.A."/>
            <person name="Sharon I."/>
            <person name="Castelle C.J."/>
            <person name="Probst A.J."/>
            <person name="Thomas B.C."/>
            <person name="Singh A."/>
            <person name="Wilkins M.J."/>
            <person name="Karaoz U."/>
            <person name="Brodie E.L."/>
            <person name="Williams K.H."/>
            <person name="Hubbard S.S."/>
            <person name="Banfield J.F."/>
        </authorList>
    </citation>
    <scope>NUCLEOTIDE SEQUENCE [LARGE SCALE GENOMIC DNA]</scope>
</reference>
<dbReference type="InterPro" id="IPR018392">
    <property type="entry name" value="LysM"/>
</dbReference>
<dbReference type="Gene3D" id="3.10.350.10">
    <property type="entry name" value="LysM domain"/>
    <property type="match status" value="1"/>
</dbReference>
<evidence type="ECO:0000313" key="4">
    <source>
        <dbReference type="Proteomes" id="UP000178450"/>
    </source>
</evidence>
<evidence type="ECO:0000256" key="1">
    <source>
        <dbReference type="SAM" id="Phobius"/>
    </source>
</evidence>
<dbReference type="PROSITE" id="PS51782">
    <property type="entry name" value="LYSM"/>
    <property type="match status" value="1"/>
</dbReference>
<organism evidence="3 4">
    <name type="scientific">Candidatus Roizmanbacteria bacterium RIFOXYA1_FULL_41_12</name>
    <dbReference type="NCBI Taxonomy" id="1802082"/>
    <lineage>
        <taxon>Bacteria</taxon>
        <taxon>Candidatus Roizmaniibacteriota</taxon>
    </lineage>
</organism>
<comment type="caution">
    <text evidence="3">The sequence shown here is derived from an EMBL/GenBank/DDBJ whole genome shotgun (WGS) entry which is preliminary data.</text>
</comment>
<dbReference type="EMBL" id="MGBG01000021">
    <property type="protein sequence ID" value="OGK64438.1"/>
    <property type="molecule type" value="Genomic_DNA"/>
</dbReference>
<accession>A0A1F7K9A9</accession>
<protein>
    <recommendedName>
        <fullName evidence="2">LysM domain-containing protein</fullName>
    </recommendedName>
</protein>
<keyword evidence="1" id="KW-1133">Transmembrane helix</keyword>
<dbReference type="Pfam" id="PF01476">
    <property type="entry name" value="LysM"/>
    <property type="match status" value="1"/>
</dbReference>
<feature type="domain" description="LysM" evidence="2">
    <location>
        <begin position="75"/>
        <end position="122"/>
    </location>
</feature>
<keyword evidence="1" id="KW-0472">Membrane</keyword>
<dbReference type="SMART" id="SM00257">
    <property type="entry name" value="LysM"/>
    <property type="match status" value="1"/>
</dbReference>
<sequence>MTKKKKSIRLEKNWLESAKKLIKTKPREFVTGLLTLSLILSMLVFLILSSYSPKNYWPKSSKSQPEVTAIQPSPRFHIMQEGESLWDVASREYNNPYLYPTLVELNNLSSPDVVEPGMKIRVR</sequence>
<evidence type="ECO:0000313" key="3">
    <source>
        <dbReference type="EMBL" id="OGK64438.1"/>
    </source>
</evidence>
<name>A0A1F7K9A9_9BACT</name>